<gene>
    <name evidence="2" type="ORF">N5J23_11085</name>
</gene>
<feature type="transmembrane region" description="Helical" evidence="1">
    <location>
        <begin position="12"/>
        <end position="35"/>
    </location>
</feature>
<keyword evidence="1" id="KW-0472">Membrane</keyword>
<evidence type="ECO:0000256" key="1">
    <source>
        <dbReference type="SAM" id="Phobius"/>
    </source>
</evidence>
<proteinExistence type="predicted"/>
<dbReference type="EMBL" id="JAOCJW010000020">
    <property type="protein sequence ID" value="MDH2006084.1"/>
    <property type="molecule type" value="Genomic_DNA"/>
</dbReference>
<protein>
    <submittedName>
        <fullName evidence="2">DUF3149 domain-containing protein</fullName>
    </submittedName>
</protein>
<reference evidence="2" key="1">
    <citation type="submission" date="2022-09" db="EMBL/GenBank/DDBJ databases">
        <title>Intensive care unit water sources are persistently colonized with multi-drug resistant bacteria and are the site of extensive horizontal gene transfer of antibiotic resistance genes.</title>
        <authorList>
            <person name="Diorio-Toth L."/>
        </authorList>
    </citation>
    <scope>NUCLEOTIDE SEQUENCE</scope>
    <source>
        <strain evidence="2">GD03686</strain>
    </source>
</reference>
<organism evidence="2 3">
    <name type="scientific">Comamonas aquatica</name>
    <dbReference type="NCBI Taxonomy" id="225991"/>
    <lineage>
        <taxon>Bacteria</taxon>
        <taxon>Pseudomonadati</taxon>
        <taxon>Pseudomonadota</taxon>
        <taxon>Betaproteobacteria</taxon>
        <taxon>Burkholderiales</taxon>
        <taxon>Comamonadaceae</taxon>
        <taxon>Comamonas</taxon>
    </lineage>
</organism>
<evidence type="ECO:0000313" key="3">
    <source>
        <dbReference type="Proteomes" id="UP001161294"/>
    </source>
</evidence>
<sequence>MKMFNDLISTDYGLMSLIVILITIAMWIYFTVLFLGKINKSASAVAAADSQAATPSAKNSL</sequence>
<accession>A0AA43AXX4</accession>
<dbReference type="Pfam" id="PF11346">
    <property type="entry name" value="DUF3149"/>
    <property type="match status" value="1"/>
</dbReference>
<dbReference type="InterPro" id="IPR021494">
    <property type="entry name" value="DUF3149"/>
</dbReference>
<dbReference type="AlphaFoldDB" id="A0AA43AXX4"/>
<comment type="caution">
    <text evidence="2">The sequence shown here is derived from an EMBL/GenBank/DDBJ whole genome shotgun (WGS) entry which is preliminary data.</text>
</comment>
<dbReference type="RefSeq" id="WP_279851962.1">
    <property type="nucleotide sequence ID" value="NZ_JAOCIA010000018.1"/>
</dbReference>
<evidence type="ECO:0000313" key="2">
    <source>
        <dbReference type="EMBL" id="MDH2006084.1"/>
    </source>
</evidence>
<name>A0AA43AXX4_9BURK</name>
<dbReference type="Proteomes" id="UP001161294">
    <property type="component" value="Unassembled WGS sequence"/>
</dbReference>
<keyword evidence="1" id="KW-0812">Transmembrane</keyword>
<keyword evidence="1" id="KW-1133">Transmembrane helix</keyword>